<dbReference type="InterPro" id="IPR018289">
    <property type="entry name" value="MULE_transposase_dom"/>
</dbReference>
<keyword evidence="3" id="KW-1185">Reference proteome</keyword>
<dbReference type="GO" id="GO:0006355">
    <property type="term" value="P:regulation of DNA-templated transcription"/>
    <property type="evidence" value="ECO:0007669"/>
    <property type="project" value="InterPro"/>
</dbReference>
<dbReference type="OrthoDB" id="2422867at2759"/>
<dbReference type="AlphaFoldDB" id="A0A8H7USV7"/>
<dbReference type="PANTHER" id="PTHR31669:SF251">
    <property type="entry name" value="PROTEIN FAR1-RELATED SEQUENCE"/>
    <property type="match status" value="1"/>
</dbReference>
<name>A0A8H7USV7_9FUNG</name>
<dbReference type="PANTHER" id="PTHR31669">
    <property type="entry name" value="PROTEIN FAR1-RELATED SEQUENCE 10-RELATED"/>
    <property type="match status" value="1"/>
</dbReference>
<organism evidence="2 3">
    <name type="scientific">Mucor saturninus</name>
    <dbReference type="NCBI Taxonomy" id="64648"/>
    <lineage>
        <taxon>Eukaryota</taxon>
        <taxon>Fungi</taxon>
        <taxon>Fungi incertae sedis</taxon>
        <taxon>Mucoromycota</taxon>
        <taxon>Mucoromycotina</taxon>
        <taxon>Mucoromycetes</taxon>
        <taxon>Mucorales</taxon>
        <taxon>Mucorineae</taxon>
        <taxon>Mucoraceae</taxon>
        <taxon>Mucor</taxon>
    </lineage>
</organism>
<accession>A0A8H7USV7</accession>
<evidence type="ECO:0000259" key="1">
    <source>
        <dbReference type="Pfam" id="PF10551"/>
    </source>
</evidence>
<dbReference type="Proteomes" id="UP000603453">
    <property type="component" value="Unassembled WGS sequence"/>
</dbReference>
<proteinExistence type="predicted"/>
<dbReference type="EMBL" id="JAEPRD010000199">
    <property type="protein sequence ID" value="KAG2194330.1"/>
    <property type="molecule type" value="Genomic_DNA"/>
</dbReference>
<dbReference type="InterPro" id="IPR031052">
    <property type="entry name" value="FHY3/FAR1"/>
</dbReference>
<evidence type="ECO:0000313" key="2">
    <source>
        <dbReference type="EMBL" id="KAG2194330.1"/>
    </source>
</evidence>
<sequence length="385" mass="43833">HRGDLWQTNTEETTTGDYDWECLSEPEEEDISVDATRHVSSFAETVSINKRVIELKAAFKAELPVGKTFVDKDTARRQIQSFSKANNIPFETFKSDKSYIKMICKPFGKYRAAKKGKDEEDIGTGEGLESVAQRLNRTTGRTGCSSFVYARTDARAVGQPWTIRNSCSEYNCHELTRPVYCLHNLDAEDQELAISLMRVVTTPSETLKMLGTRGVNNLISTDLTDNQQQFCRDNHINMWNFIKNVESSGHQVRYMTNANERICCVFFIHQHGIDEARKLSECVVIDATVKTNLHKVVLLNIVVVVPIAGCGKDLETGDRYRWSMNCFREIVRPVGESTGNLPKCFVTDKDEALLGAIKSVFPDSKQILCWIPFQRNFILRLKRYF</sequence>
<feature type="non-terminal residue" evidence="2">
    <location>
        <position position="385"/>
    </location>
</feature>
<protein>
    <recommendedName>
        <fullName evidence="1">MULE transposase domain-containing protein</fullName>
    </recommendedName>
</protein>
<evidence type="ECO:0000313" key="3">
    <source>
        <dbReference type="Proteomes" id="UP000603453"/>
    </source>
</evidence>
<dbReference type="Pfam" id="PF10551">
    <property type="entry name" value="MULE"/>
    <property type="match status" value="1"/>
</dbReference>
<feature type="domain" description="MULE transposase" evidence="1">
    <location>
        <begin position="283"/>
        <end position="370"/>
    </location>
</feature>
<comment type="caution">
    <text evidence="2">The sequence shown here is derived from an EMBL/GenBank/DDBJ whole genome shotgun (WGS) entry which is preliminary data.</text>
</comment>
<gene>
    <name evidence="2" type="ORF">INT47_000257</name>
</gene>
<reference evidence="2" key="1">
    <citation type="submission" date="2020-12" db="EMBL/GenBank/DDBJ databases">
        <title>Metabolic potential, ecology and presence of endohyphal bacteria is reflected in genomic diversity of Mucoromycotina.</title>
        <authorList>
            <person name="Muszewska A."/>
            <person name="Okrasinska A."/>
            <person name="Steczkiewicz K."/>
            <person name="Drgas O."/>
            <person name="Orlowska M."/>
            <person name="Perlinska-Lenart U."/>
            <person name="Aleksandrzak-Piekarczyk T."/>
            <person name="Szatraj K."/>
            <person name="Zielenkiewicz U."/>
            <person name="Pilsyk S."/>
            <person name="Malc E."/>
            <person name="Mieczkowski P."/>
            <person name="Kruszewska J.S."/>
            <person name="Biernat P."/>
            <person name="Pawlowska J."/>
        </authorList>
    </citation>
    <scope>NUCLEOTIDE SEQUENCE</scope>
    <source>
        <strain evidence="2">WA0000017839</strain>
    </source>
</reference>